<evidence type="ECO:0000256" key="1">
    <source>
        <dbReference type="SAM" id="MobiDB-lite"/>
    </source>
</evidence>
<feature type="region of interest" description="Disordered" evidence="1">
    <location>
        <begin position="114"/>
        <end position="156"/>
    </location>
</feature>
<reference evidence="2" key="1">
    <citation type="submission" date="2019-03" db="UniProtKB">
        <authorList>
            <consortium name="Ensembl"/>
        </authorList>
    </citation>
    <scope>IDENTIFICATION</scope>
</reference>
<dbReference type="Ensembl" id="ENSUMAT00000036225.1">
    <property type="protein sequence ID" value="ENSUMAP00000030643.1"/>
    <property type="gene ID" value="ENSUMAG00000022126.1"/>
</dbReference>
<dbReference type="PANTHER" id="PTHR34831">
    <property type="entry name" value="MIGRATION AND INVASION-INHIBITORY PROTEIN"/>
    <property type="match status" value="1"/>
</dbReference>
<feature type="region of interest" description="Disordered" evidence="1">
    <location>
        <begin position="36"/>
        <end position="59"/>
    </location>
</feature>
<dbReference type="GO" id="GO:0010972">
    <property type="term" value="P:negative regulation of G2/M transition of mitotic cell cycle"/>
    <property type="evidence" value="ECO:0007669"/>
    <property type="project" value="InterPro"/>
</dbReference>
<feature type="compositionally biased region" description="Low complexity" evidence="1">
    <location>
        <begin position="36"/>
        <end position="58"/>
    </location>
</feature>
<protein>
    <submittedName>
        <fullName evidence="2">Migration and invasion inhibitory protein</fullName>
    </submittedName>
</protein>
<feature type="region of interest" description="Disordered" evidence="1">
    <location>
        <begin position="350"/>
        <end position="401"/>
    </location>
</feature>
<evidence type="ECO:0000313" key="2">
    <source>
        <dbReference type="Ensembl" id="ENSUMAP00000030643"/>
    </source>
</evidence>
<dbReference type="AlphaFoldDB" id="A0A452VAZ1"/>
<sequence length="401" mass="44405">MVETKDLVQLRQLNLALLRQLWVGQDAVRRSVAKAASKSARDSSSSYDSQTSSSQETSLMALRASSLQDAHQADPCDLSWPGGTSSEVVSFPSAKYRHQASLGSLRPCLAPLLAISDSNDPEPSAELDSPGPQEAQAQSSTRDQQSRLSKSRVTLSEESALPDTSWRLRPYLGYDWIAGSLDNSSPVTSKPEAFFSKLQDFREANKEECIHSDPEPQFLGLRESSGGEEDHECVYCYRVSRRLFLVPSDPGAPCRLCRTPRDQRRPETLVEPARVRVLPIRKEPCHRPGALTSRSPQHCLLGWDILPPKSEKSSAPKSLDLWSCVSSEAQHRKLSAANPSHLVWSRVPQEGQMPWSRPGGADRSREYRAQKHLLAGPQPPGPRHPPRLFRSLPAPPPHPGR</sequence>
<name>A0A452VAZ1_URSMA</name>
<dbReference type="PANTHER" id="PTHR34831:SF1">
    <property type="entry name" value="MIGRATION AND INVASION-INHIBITORY PROTEIN"/>
    <property type="match status" value="1"/>
</dbReference>
<dbReference type="InterPro" id="IPR031466">
    <property type="entry name" value="MIIP"/>
</dbReference>
<organism evidence="2">
    <name type="scientific">Ursus maritimus</name>
    <name type="common">Polar bear</name>
    <name type="synonym">Thalarctos maritimus</name>
    <dbReference type="NCBI Taxonomy" id="29073"/>
    <lineage>
        <taxon>Eukaryota</taxon>
        <taxon>Metazoa</taxon>
        <taxon>Chordata</taxon>
        <taxon>Craniata</taxon>
        <taxon>Vertebrata</taxon>
        <taxon>Euteleostomi</taxon>
        <taxon>Mammalia</taxon>
        <taxon>Eutheria</taxon>
        <taxon>Laurasiatheria</taxon>
        <taxon>Carnivora</taxon>
        <taxon>Caniformia</taxon>
        <taxon>Ursidae</taxon>
        <taxon>Ursus</taxon>
    </lineage>
</organism>
<dbReference type="GeneTree" id="ENSGT00390000003768"/>
<dbReference type="GO" id="GO:0030336">
    <property type="term" value="P:negative regulation of cell migration"/>
    <property type="evidence" value="ECO:0007669"/>
    <property type="project" value="InterPro"/>
</dbReference>
<gene>
    <name evidence="2" type="primary">MIIP</name>
</gene>
<proteinExistence type="predicted"/>
<accession>A0A452VAZ1</accession>
<feature type="compositionally biased region" description="Polar residues" evidence="1">
    <location>
        <begin position="135"/>
        <end position="156"/>
    </location>
</feature>
<dbReference type="Pfam" id="PF15734">
    <property type="entry name" value="MIIP"/>
    <property type="match status" value="1"/>
</dbReference>
<feature type="compositionally biased region" description="Basic and acidic residues" evidence="1">
    <location>
        <begin position="360"/>
        <end position="369"/>
    </location>
</feature>